<evidence type="ECO:0000259" key="12">
    <source>
        <dbReference type="PROSITE" id="PS51030"/>
    </source>
</evidence>
<dbReference type="GO" id="GO:0043565">
    <property type="term" value="F:sequence-specific DNA binding"/>
    <property type="evidence" value="ECO:0007669"/>
    <property type="project" value="InterPro"/>
</dbReference>
<keyword evidence="8 11" id="KW-0804">Transcription</keyword>
<dbReference type="InterPro" id="IPR000536">
    <property type="entry name" value="Nucl_hrmn_rcpt_lig-bd"/>
</dbReference>
<protein>
    <submittedName>
        <fullName evidence="15">Uncharacterized protein</fullName>
    </submittedName>
</protein>
<dbReference type="GO" id="GO:0005634">
    <property type="term" value="C:nucleus"/>
    <property type="evidence" value="ECO:0007669"/>
    <property type="project" value="UniProtKB-SubCell"/>
</dbReference>
<dbReference type="WBParaSite" id="ACRNAN_scaffold9163.g26186.t1">
    <property type="protein sequence ID" value="ACRNAN_scaffold9163.g26186.t1"/>
    <property type="gene ID" value="ACRNAN_scaffold9163.g26186"/>
</dbReference>
<evidence type="ECO:0000256" key="1">
    <source>
        <dbReference type="ARBA" id="ARBA00004123"/>
    </source>
</evidence>
<dbReference type="Gene3D" id="3.30.50.10">
    <property type="entry name" value="Erythroid Transcription Factor GATA-1, subunit A"/>
    <property type="match status" value="1"/>
</dbReference>
<keyword evidence="7 11" id="KW-0238">DNA-binding</keyword>
<dbReference type="PROSITE" id="PS51843">
    <property type="entry name" value="NR_LBD"/>
    <property type="match status" value="1"/>
</dbReference>
<feature type="domain" description="NR LBD" evidence="13">
    <location>
        <begin position="234"/>
        <end position="492"/>
    </location>
</feature>
<evidence type="ECO:0000313" key="14">
    <source>
        <dbReference type="Proteomes" id="UP000887540"/>
    </source>
</evidence>
<comment type="similarity">
    <text evidence="2 11">Belongs to the nuclear hormone receptor family.</text>
</comment>
<evidence type="ECO:0000256" key="11">
    <source>
        <dbReference type="RuleBase" id="RU004334"/>
    </source>
</evidence>
<keyword evidence="6 11" id="KW-0805">Transcription regulation</keyword>
<evidence type="ECO:0000256" key="10">
    <source>
        <dbReference type="ARBA" id="ARBA00023242"/>
    </source>
</evidence>
<evidence type="ECO:0000256" key="8">
    <source>
        <dbReference type="ARBA" id="ARBA00023163"/>
    </source>
</evidence>
<dbReference type="PANTHER" id="PTHR46011:SF6">
    <property type="entry name" value="HIGH ZINC ACTIVATED NUCLEAR RECEPTOR PROTEIN"/>
    <property type="match status" value="1"/>
</dbReference>
<keyword evidence="5 11" id="KW-0862">Zinc</keyword>
<proteinExistence type="inferred from homology"/>
<dbReference type="SUPFAM" id="SSF48508">
    <property type="entry name" value="Nuclear receptor ligand-binding domain"/>
    <property type="match status" value="1"/>
</dbReference>
<sequence>MPIIENNNHIDKTNGHTKQLCIICGDDSDGLHFGKHTCRACAAFFRRTVSLKLEYTCKQDGNCAIEKSARNMCRSCRFQKCLGEGMLVAAVQHSRDGIGKRKEPEKRGSIDSAPAIKAPKPLEMIIQSPTSSTSISDYTPPDTVLSSTYWSPPPLSTSNNTIFMPLDSFTASFPSTYGNSVSPQNLVLNGTLASNLENKPGNMPHIVHNFANLQLARPSAFTPVRETEMRVLAKMVEGYQNFLSLRKAGYALVDDIPRFRREDGDIPISNFGRSKQICKIEASLLMDTLEKFYMPYAELTQPDKNHLFDTFYCLFANTERAFRTYKAFGGRSEDDRMIMPDGGYVKLSELEKFYENTKMVKGDPHEVAKVFEGTMSYIRNVVVEHMRRIDISEVELCALSGMFLWRDTVQHISSDGANILYRTRDEILRDLHIYYRNNGLIESEVTTKTAHLFLLIPKIENSVKLFRENFHIAEIFNMLELDSCCKKQVDSND</sequence>
<dbReference type="PRINTS" id="PR00047">
    <property type="entry name" value="STROIDFINGER"/>
</dbReference>
<dbReference type="SMART" id="SM00399">
    <property type="entry name" value="ZnF_C4"/>
    <property type="match status" value="1"/>
</dbReference>
<dbReference type="InterPro" id="IPR001628">
    <property type="entry name" value="Znf_hrmn_rcpt"/>
</dbReference>
<dbReference type="FunFam" id="3.30.50.10:FF:000030">
    <property type="entry name" value="Nuclear Hormone Receptor family"/>
    <property type="match status" value="1"/>
</dbReference>
<organism evidence="14 15">
    <name type="scientific">Acrobeloides nanus</name>
    <dbReference type="NCBI Taxonomy" id="290746"/>
    <lineage>
        <taxon>Eukaryota</taxon>
        <taxon>Metazoa</taxon>
        <taxon>Ecdysozoa</taxon>
        <taxon>Nematoda</taxon>
        <taxon>Chromadorea</taxon>
        <taxon>Rhabditida</taxon>
        <taxon>Tylenchina</taxon>
        <taxon>Cephalobomorpha</taxon>
        <taxon>Cephaloboidea</taxon>
        <taxon>Cephalobidae</taxon>
        <taxon>Acrobeloides</taxon>
    </lineage>
</organism>
<evidence type="ECO:0000256" key="7">
    <source>
        <dbReference type="ARBA" id="ARBA00023125"/>
    </source>
</evidence>
<dbReference type="PANTHER" id="PTHR46011">
    <property type="entry name" value="NUCLEAR HORMONE RECEPTOR FAMILY MEMBER NHR-86-RELATED"/>
    <property type="match status" value="1"/>
</dbReference>
<keyword evidence="4 11" id="KW-0863">Zinc-finger</keyword>
<dbReference type="SUPFAM" id="SSF57716">
    <property type="entry name" value="Glucocorticoid receptor-like (DNA-binding domain)"/>
    <property type="match status" value="1"/>
</dbReference>
<keyword evidence="10 11" id="KW-0539">Nucleus</keyword>
<dbReference type="Gene3D" id="1.10.565.10">
    <property type="entry name" value="Retinoid X Receptor"/>
    <property type="match status" value="1"/>
</dbReference>
<evidence type="ECO:0000256" key="6">
    <source>
        <dbReference type="ARBA" id="ARBA00023015"/>
    </source>
</evidence>
<evidence type="ECO:0000256" key="4">
    <source>
        <dbReference type="ARBA" id="ARBA00022771"/>
    </source>
</evidence>
<keyword evidence="14" id="KW-1185">Reference proteome</keyword>
<name>A0A914EP69_9BILA</name>
<dbReference type="GO" id="GO:0008270">
    <property type="term" value="F:zinc ion binding"/>
    <property type="evidence" value="ECO:0007669"/>
    <property type="project" value="UniProtKB-KW"/>
</dbReference>
<evidence type="ECO:0000256" key="9">
    <source>
        <dbReference type="ARBA" id="ARBA00023170"/>
    </source>
</evidence>
<accession>A0A914EP69</accession>
<comment type="subcellular location">
    <subcellularLocation>
        <location evidence="1 11">Nucleus</location>
    </subcellularLocation>
</comment>
<dbReference type="Pfam" id="PF00104">
    <property type="entry name" value="Hormone_recep"/>
    <property type="match status" value="1"/>
</dbReference>
<dbReference type="PROSITE" id="PS51030">
    <property type="entry name" value="NUCLEAR_REC_DBD_2"/>
    <property type="match status" value="1"/>
</dbReference>
<dbReference type="PROSITE" id="PS00031">
    <property type="entry name" value="NUCLEAR_REC_DBD_1"/>
    <property type="match status" value="1"/>
</dbReference>
<dbReference type="Pfam" id="PF00105">
    <property type="entry name" value="zf-C4"/>
    <property type="match status" value="1"/>
</dbReference>
<evidence type="ECO:0000313" key="15">
    <source>
        <dbReference type="WBParaSite" id="ACRNAN_scaffold9163.g26186.t1"/>
    </source>
</evidence>
<keyword evidence="3 11" id="KW-0479">Metal-binding</keyword>
<evidence type="ECO:0000259" key="13">
    <source>
        <dbReference type="PROSITE" id="PS51843"/>
    </source>
</evidence>
<dbReference type="GO" id="GO:0003700">
    <property type="term" value="F:DNA-binding transcription factor activity"/>
    <property type="evidence" value="ECO:0007669"/>
    <property type="project" value="InterPro"/>
</dbReference>
<keyword evidence="9 11" id="KW-0675">Receptor</keyword>
<dbReference type="AlphaFoldDB" id="A0A914EP69"/>
<evidence type="ECO:0000256" key="3">
    <source>
        <dbReference type="ARBA" id="ARBA00022723"/>
    </source>
</evidence>
<reference evidence="15" key="1">
    <citation type="submission" date="2022-11" db="UniProtKB">
        <authorList>
            <consortium name="WormBaseParasite"/>
        </authorList>
    </citation>
    <scope>IDENTIFICATION</scope>
</reference>
<dbReference type="InterPro" id="IPR013088">
    <property type="entry name" value="Znf_NHR/GATA"/>
</dbReference>
<evidence type="ECO:0000256" key="5">
    <source>
        <dbReference type="ARBA" id="ARBA00022833"/>
    </source>
</evidence>
<feature type="domain" description="Nuclear receptor" evidence="12">
    <location>
        <begin position="18"/>
        <end position="93"/>
    </location>
</feature>
<dbReference type="InterPro" id="IPR035500">
    <property type="entry name" value="NHR-like_dom_sf"/>
</dbReference>
<dbReference type="SMART" id="SM00430">
    <property type="entry name" value="HOLI"/>
    <property type="match status" value="1"/>
</dbReference>
<evidence type="ECO:0000256" key="2">
    <source>
        <dbReference type="ARBA" id="ARBA00005993"/>
    </source>
</evidence>
<dbReference type="Proteomes" id="UP000887540">
    <property type="component" value="Unplaced"/>
</dbReference>